<dbReference type="SUPFAM" id="SSF53756">
    <property type="entry name" value="UDP-Glycosyltransferase/glycogen phosphorylase"/>
    <property type="match status" value="1"/>
</dbReference>
<protein>
    <submittedName>
        <fullName evidence="2">Glycosyltransferase</fullName>
    </submittedName>
</protein>
<dbReference type="PANTHER" id="PTHR45947:SF3">
    <property type="entry name" value="SULFOQUINOVOSYL TRANSFERASE SQD2"/>
    <property type="match status" value="1"/>
</dbReference>
<dbReference type="HOGENOM" id="CLU_042257_1_0_3"/>
<dbReference type="OrthoDB" id="9795068at2"/>
<dbReference type="Proteomes" id="UP000010471">
    <property type="component" value="Chromosome"/>
</dbReference>
<evidence type="ECO:0000259" key="1">
    <source>
        <dbReference type="Pfam" id="PF00534"/>
    </source>
</evidence>
<accession>K9WIN8</accession>
<dbReference type="RefSeq" id="WP_015183543.1">
    <property type="nucleotide sequence ID" value="NC_019738.1"/>
</dbReference>
<sequence>MPINPTPKKSLRLLFVSNPIGPLGSGLGGGVELTLRNIATEQIRRGHSLTIVATKGSTAWGMPLVEIAGNPQISAQTQGRDAPIIIPASSVLANMWDYARQVQTDYDLIVNFAYDWLPFYLTPFLTIPVAHLVSMGSLTEAMDGIIEQVVTQFPGTIGVHSLAQAETFSFANRCRCVKNGIDLSFYDFCAEPAPWIGWVGRIAPEKGLQDAVAASELTGIPLKIMGFLQDELYWQQILQDYPNAPVQYEGFLSTDELQKRLRQCRALLMTPRWVEAFGNVAIEALACGVPVIAYRRGGPAEIVEDGKSGFLVEPDSVERLVDALEKLDTIDRHACRQRVEAEYSNQAMGDRMEQWFSDICSKVNKL</sequence>
<evidence type="ECO:0000313" key="3">
    <source>
        <dbReference type="Proteomes" id="UP000010471"/>
    </source>
</evidence>
<name>K9WIN8_9CYAN</name>
<dbReference type="STRING" id="1173027.Mic7113_3682"/>
<feature type="domain" description="Glycosyl transferase family 1" evidence="1">
    <location>
        <begin position="196"/>
        <end position="327"/>
    </location>
</feature>
<dbReference type="Gene3D" id="3.40.50.2000">
    <property type="entry name" value="Glycogen Phosphorylase B"/>
    <property type="match status" value="2"/>
</dbReference>
<dbReference type="eggNOG" id="COG0438">
    <property type="taxonomic scope" value="Bacteria"/>
</dbReference>
<gene>
    <name evidence="2" type="ORF">Mic7113_3682</name>
</gene>
<evidence type="ECO:0000313" key="2">
    <source>
        <dbReference type="EMBL" id="AFZ19402.1"/>
    </source>
</evidence>
<dbReference type="KEGG" id="mic:Mic7113_3682"/>
<dbReference type="PANTHER" id="PTHR45947">
    <property type="entry name" value="SULFOQUINOVOSYL TRANSFERASE SQD2"/>
    <property type="match status" value="1"/>
</dbReference>
<organism evidence="2 3">
    <name type="scientific">Allocoleopsis franciscana PCC 7113</name>
    <dbReference type="NCBI Taxonomy" id="1173027"/>
    <lineage>
        <taxon>Bacteria</taxon>
        <taxon>Bacillati</taxon>
        <taxon>Cyanobacteriota</taxon>
        <taxon>Cyanophyceae</taxon>
        <taxon>Coleofasciculales</taxon>
        <taxon>Coleofasciculaceae</taxon>
        <taxon>Allocoleopsis</taxon>
        <taxon>Allocoleopsis franciscana</taxon>
    </lineage>
</organism>
<dbReference type="Pfam" id="PF00534">
    <property type="entry name" value="Glycos_transf_1"/>
    <property type="match status" value="1"/>
</dbReference>
<reference evidence="2 3" key="1">
    <citation type="submission" date="2012-06" db="EMBL/GenBank/DDBJ databases">
        <title>Finished chromosome of genome of Microcoleus sp. PCC 7113.</title>
        <authorList>
            <consortium name="US DOE Joint Genome Institute"/>
            <person name="Gugger M."/>
            <person name="Coursin T."/>
            <person name="Rippka R."/>
            <person name="Tandeau De Marsac N."/>
            <person name="Huntemann M."/>
            <person name="Wei C.-L."/>
            <person name="Han J."/>
            <person name="Detter J.C."/>
            <person name="Han C."/>
            <person name="Tapia R."/>
            <person name="Chen A."/>
            <person name="Kyrpides N."/>
            <person name="Mavromatis K."/>
            <person name="Markowitz V."/>
            <person name="Szeto E."/>
            <person name="Ivanova N."/>
            <person name="Pagani I."/>
            <person name="Pati A."/>
            <person name="Goodwin L."/>
            <person name="Nordberg H.P."/>
            <person name="Cantor M.N."/>
            <person name="Hua S.X."/>
            <person name="Woyke T."/>
            <person name="Kerfeld C.A."/>
        </authorList>
    </citation>
    <scope>NUCLEOTIDE SEQUENCE [LARGE SCALE GENOMIC DNA]</scope>
    <source>
        <strain evidence="2 3">PCC 7113</strain>
    </source>
</reference>
<dbReference type="InterPro" id="IPR050194">
    <property type="entry name" value="Glycosyltransferase_grp1"/>
</dbReference>
<dbReference type="InterPro" id="IPR001296">
    <property type="entry name" value="Glyco_trans_1"/>
</dbReference>
<dbReference type="CDD" id="cd03802">
    <property type="entry name" value="GT4_AviGT4-like"/>
    <property type="match status" value="1"/>
</dbReference>
<keyword evidence="3" id="KW-1185">Reference proteome</keyword>
<keyword evidence="2" id="KW-0808">Transferase</keyword>
<dbReference type="AlphaFoldDB" id="K9WIN8"/>
<proteinExistence type="predicted"/>
<dbReference type="PATRIC" id="fig|1173027.3.peg.4049"/>
<dbReference type="EMBL" id="CP003630">
    <property type="protein sequence ID" value="AFZ19402.1"/>
    <property type="molecule type" value="Genomic_DNA"/>
</dbReference>
<dbReference type="GO" id="GO:0016757">
    <property type="term" value="F:glycosyltransferase activity"/>
    <property type="evidence" value="ECO:0007669"/>
    <property type="project" value="InterPro"/>
</dbReference>